<dbReference type="EMBL" id="BMNT01000023">
    <property type="protein sequence ID" value="GGK96093.1"/>
    <property type="molecule type" value="Genomic_DNA"/>
</dbReference>
<dbReference type="AlphaFoldDB" id="A0A917R904"/>
<evidence type="ECO:0000256" key="2">
    <source>
        <dbReference type="ARBA" id="ARBA00008954"/>
    </source>
</evidence>
<dbReference type="InterPro" id="IPR015422">
    <property type="entry name" value="PyrdxlP-dep_Trfase_small"/>
</dbReference>
<keyword evidence="3 4" id="KW-0663">Pyridoxal phosphate</keyword>
<dbReference type="Proteomes" id="UP000645217">
    <property type="component" value="Unassembled WGS sequence"/>
</dbReference>
<dbReference type="InterPro" id="IPR049704">
    <property type="entry name" value="Aminotrans_3_PPA_site"/>
</dbReference>
<evidence type="ECO:0000313" key="6">
    <source>
        <dbReference type="Proteomes" id="UP000645217"/>
    </source>
</evidence>
<keyword evidence="5" id="KW-0808">Transferase</keyword>
<dbReference type="GO" id="GO:0008483">
    <property type="term" value="F:transaminase activity"/>
    <property type="evidence" value="ECO:0007669"/>
    <property type="project" value="UniProtKB-KW"/>
</dbReference>
<dbReference type="RefSeq" id="WP_189164816.1">
    <property type="nucleotide sequence ID" value="NZ_BMNT01000023.1"/>
</dbReference>
<dbReference type="InterPro" id="IPR005814">
    <property type="entry name" value="Aminotrans_3"/>
</dbReference>
<dbReference type="SUPFAM" id="SSF53383">
    <property type="entry name" value="PLP-dependent transferases"/>
    <property type="match status" value="1"/>
</dbReference>
<evidence type="ECO:0000256" key="1">
    <source>
        <dbReference type="ARBA" id="ARBA00001933"/>
    </source>
</evidence>
<dbReference type="Pfam" id="PF00202">
    <property type="entry name" value="Aminotran_3"/>
    <property type="match status" value="1"/>
</dbReference>
<evidence type="ECO:0000313" key="5">
    <source>
        <dbReference type="EMBL" id="GGK96093.1"/>
    </source>
</evidence>
<keyword evidence="5" id="KW-0032">Aminotransferase</keyword>
<accession>A0A917R904</accession>
<dbReference type="Gene3D" id="3.90.1150.10">
    <property type="entry name" value="Aspartate Aminotransferase, domain 1"/>
    <property type="match status" value="1"/>
</dbReference>
<organism evidence="5 6">
    <name type="scientific">Sphaerisporangium melleum</name>
    <dbReference type="NCBI Taxonomy" id="321316"/>
    <lineage>
        <taxon>Bacteria</taxon>
        <taxon>Bacillati</taxon>
        <taxon>Actinomycetota</taxon>
        <taxon>Actinomycetes</taxon>
        <taxon>Streptosporangiales</taxon>
        <taxon>Streptosporangiaceae</taxon>
        <taxon>Sphaerisporangium</taxon>
    </lineage>
</organism>
<proteinExistence type="inferred from homology"/>
<dbReference type="FunFam" id="3.40.640.10:FF:000004">
    <property type="entry name" value="Acetylornithine aminotransferase"/>
    <property type="match status" value="1"/>
</dbReference>
<dbReference type="PANTHER" id="PTHR45688:SF13">
    <property type="entry name" value="ALANINE--GLYOXYLATE AMINOTRANSFERASE 2-LIKE"/>
    <property type="match status" value="1"/>
</dbReference>
<dbReference type="InterPro" id="IPR015424">
    <property type="entry name" value="PyrdxlP-dep_Trfase"/>
</dbReference>
<comment type="similarity">
    <text evidence="2 4">Belongs to the class-III pyridoxal-phosphate-dependent aminotransferase family.</text>
</comment>
<name>A0A917R904_9ACTN</name>
<reference evidence="5" key="1">
    <citation type="journal article" date="2014" name="Int. J. Syst. Evol. Microbiol.">
        <title>Complete genome sequence of Corynebacterium casei LMG S-19264T (=DSM 44701T), isolated from a smear-ripened cheese.</title>
        <authorList>
            <consortium name="US DOE Joint Genome Institute (JGI-PGF)"/>
            <person name="Walter F."/>
            <person name="Albersmeier A."/>
            <person name="Kalinowski J."/>
            <person name="Ruckert C."/>
        </authorList>
    </citation>
    <scope>NUCLEOTIDE SEQUENCE</scope>
    <source>
        <strain evidence="5">JCM 13064</strain>
    </source>
</reference>
<evidence type="ECO:0000256" key="4">
    <source>
        <dbReference type="RuleBase" id="RU003560"/>
    </source>
</evidence>
<evidence type="ECO:0000256" key="3">
    <source>
        <dbReference type="ARBA" id="ARBA00022898"/>
    </source>
</evidence>
<dbReference type="Gene3D" id="3.40.640.10">
    <property type="entry name" value="Type I PLP-dependent aspartate aminotransferase-like (Major domain)"/>
    <property type="match status" value="1"/>
</dbReference>
<dbReference type="PIRSF" id="PIRSF000521">
    <property type="entry name" value="Transaminase_4ab_Lys_Orn"/>
    <property type="match status" value="1"/>
</dbReference>
<comment type="cofactor">
    <cofactor evidence="1">
        <name>pyridoxal 5'-phosphate</name>
        <dbReference type="ChEBI" id="CHEBI:597326"/>
    </cofactor>
</comment>
<comment type="caution">
    <text evidence="5">The sequence shown here is derived from an EMBL/GenBank/DDBJ whole genome shotgun (WGS) entry which is preliminary data.</text>
</comment>
<dbReference type="GO" id="GO:0030170">
    <property type="term" value="F:pyridoxal phosphate binding"/>
    <property type="evidence" value="ECO:0007669"/>
    <property type="project" value="InterPro"/>
</dbReference>
<gene>
    <name evidence="5" type="ORF">GCM10007964_42940</name>
</gene>
<dbReference type="PANTHER" id="PTHR45688">
    <property type="match status" value="1"/>
</dbReference>
<protein>
    <submittedName>
        <fullName evidence="5">Aspartate aminotransferase family protein</fullName>
    </submittedName>
</protein>
<dbReference type="InterPro" id="IPR015421">
    <property type="entry name" value="PyrdxlP-dep_Trfase_major"/>
</dbReference>
<keyword evidence="6" id="KW-1185">Reference proteome</keyword>
<sequence length="434" mass="46531">MDTTFWDDADRLLIRYGGGFTSRVIERAAGAYVFDRQGRAILDFTSGQMSAILGHAHPDIVATVSSAVASLDHLFSGMLSEPVLDLARRLTATLPPALGKMLLLTTGAEANEAAIKMAKLATGRFEIVSFDRSWHGMTQGAAAATFSAGRHGYGPPMPGNLALPTPNAYRSPFRSSDGSHDWEAELDYGFALVDRQSAGSLAACLIEPILSSGGIIDLPPGYLRRLKEMCDERGMLLILDEAQTALGRTGLMYAFERDGVTPDILTLSKTLGAGLPVAAVVTTAEIEQVCHERGFLFYTTHVSDPLAAAVALTVLDVIDRENLVRRAATLGGRLTERLLALRDEYEVVGDVRGRGLLQGIELVEDKKSKTPADALGKAITAACLERGLHMNIVQLPGMGGIFRIAPPLTISEDELHTGLDILEASIKAVLLQRP</sequence>
<dbReference type="CDD" id="cd00610">
    <property type="entry name" value="OAT_like"/>
    <property type="match status" value="1"/>
</dbReference>
<reference evidence="5" key="2">
    <citation type="submission" date="2020-09" db="EMBL/GenBank/DDBJ databases">
        <authorList>
            <person name="Sun Q."/>
            <person name="Ohkuma M."/>
        </authorList>
    </citation>
    <scope>NUCLEOTIDE SEQUENCE</scope>
    <source>
        <strain evidence="5">JCM 13064</strain>
    </source>
</reference>
<dbReference type="PROSITE" id="PS00600">
    <property type="entry name" value="AA_TRANSFER_CLASS_3"/>
    <property type="match status" value="1"/>
</dbReference>